<organism evidence="7 8">
    <name type="scientific">Desulfamplus magnetovallimortis</name>
    <dbReference type="NCBI Taxonomy" id="1246637"/>
    <lineage>
        <taxon>Bacteria</taxon>
        <taxon>Pseudomonadati</taxon>
        <taxon>Thermodesulfobacteriota</taxon>
        <taxon>Desulfobacteria</taxon>
        <taxon>Desulfobacterales</taxon>
        <taxon>Desulfobacteraceae</taxon>
        <taxon>Desulfamplus</taxon>
    </lineage>
</organism>
<evidence type="ECO:0000259" key="6">
    <source>
        <dbReference type="Pfam" id="PF01261"/>
    </source>
</evidence>
<dbReference type="Gene3D" id="3.20.20.150">
    <property type="entry name" value="Divalent-metal-dependent TIM barrel enzymes"/>
    <property type="match status" value="1"/>
</dbReference>
<dbReference type="PRINTS" id="PR00688">
    <property type="entry name" value="XYLOSISMRASE"/>
</dbReference>
<feature type="domain" description="Xylose isomerase-like TIM barrel" evidence="6">
    <location>
        <begin position="39"/>
        <end position="264"/>
    </location>
</feature>
<keyword evidence="2" id="KW-0963">Cytoplasm</keyword>
<dbReference type="GO" id="GO:0046872">
    <property type="term" value="F:metal ion binding"/>
    <property type="evidence" value="ECO:0007669"/>
    <property type="project" value="UniProtKB-KW"/>
</dbReference>
<dbReference type="RefSeq" id="WP_080803069.1">
    <property type="nucleotide sequence ID" value="NZ_LT828544.1"/>
</dbReference>
<dbReference type="PANTHER" id="PTHR43489:SF7">
    <property type="entry name" value="3-DEHYDRO-D-GULOSIDE 4-EPIMERASE-RELATED"/>
    <property type="match status" value="1"/>
</dbReference>
<keyword evidence="3" id="KW-0479">Metal-binding</keyword>
<reference evidence="7 8" key="1">
    <citation type="submission" date="2017-03" db="EMBL/GenBank/DDBJ databases">
        <authorList>
            <person name="Afonso C.L."/>
            <person name="Miller P.J."/>
            <person name="Scott M.A."/>
            <person name="Spackman E."/>
            <person name="Goraichik I."/>
            <person name="Dimitrov K.M."/>
            <person name="Suarez D.L."/>
            <person name="Swayne D.E."/>
        </authorList>
    </citation>
    <scope>NUCLEOTIDE SEQUENCE [LARGE SCALE GENOMIC DNA]</scope>
    <source>
        <strain evidence="7">PRJEB14757</strain>
    </source>
</reference>
<evidence type="ECO:0000313" key="7">
    <source>
        <dbReference type="EMBL" id="SLM33016.1"/>
    </source>
</evidence>
<protein>
    <submittedName>
        <fullName evidence="7">Putative Xylose isomerase</fullName>
        <ecNumber evidence="7">5.3.1.5</ecNumber>
    </submittedName>
</protein>
<sequence length="322" mass="36864">MLKMAIITGFLSQTKDRFHQYNNPLTLEEKFAVMETINGYNGVEIVYPYEVNDVTETVNLLEKYNLSVAAVNVNVKAEPEFKNGGLTSTDPEIRAMAVQFIKDAKDFAASIGGDKVTCCPLGDGYEFSFQYDYAASWKNLVETFGEAGAYRQDIPLFIEYKPSETRGRCFIDTASKTLCLLNDIKVPSMGVTLDFGHSMYGNENPAEAVSLIEASPYSYYIHINDNDGKWDWDYFCGTRHFLEYVEFLYYLKKYNYSDFLTSDTSPTRWDIKGTFEANSRITFKIWNLLEKIDTGKLEKLMNAGDYLKTWQFIEENIFALKA</sequence>
<dbReference type="PANTHER" id="PTHR43489">
    <property type="entry name" value="ISOMERASE"/>
    <property type="match status" value="1"/>
</dbReference>
<keyword evidence="8" id="KW-1185">Reference proteome</keyword>
<dbReference type="EMBL" id="FWEV01000331">
    <property type="protein sequence ID" value="SLM33016.1"/>
    <property type="molecule type" value="Genomic_DNA"/>
</dbReference>
<keyword evidence="4 7" id="KW-0413">Isomerase</keyword>
<evidence type="ECO:0000256" key="2">
    <source>
        <dbReference type="ARBA" id="ARBA00022490"/>
    </source>
</evidence>
<dbReference type="InterPro" id="IPR013022">
    <property type="entry name" value="Xyl_isomerase-like_TIM-brl"/>
</dbReference>
<dbReference type="AlphaFoldDB" id="A0A1W1HKQ3"/>
<dbReference type="Proteomes" id="UP000191931">
    <property type="component" value="Unassembled WGS sequence"/>
</dbReference>
<dbReference type="STRING" id="1246637.MTBBW1_850004"/>
<dbReference type="EC" id="5.3.1.5" evidence="7"/>
<dbReference type="InterPro" id="IPR001998">
    <property type="entry name" value="Xylose_isomerase"/>
</dbReference>
<evidence type="ECO:0000313" key="8">
    <source>
        <dbReference type="Proteomes" id="UP000191931"/>
    </source>
</evidence>
<evidence type="ECO:0000256" key="5">
    <source>
        <dbReference type="ARBA" id="ARBA00023277"/>
    </source>
</evidence>
<dbReference type="OrthoDB" id="9801426at2"/>
<dbReference type="InterPro" id="IPR050417">
    <property type="entry name" value="Sugar_Epim/Isomerase"/>
</dbReference>
<comment type="subcellular location">
    <subcellularLocation>
        <location evidence="1">Cytoplasm</location>
    </subcellularLocation>
</comment>
<accession>A0A1W1HKQ3</accession>
<dbReference type="GO" id="GO:0005975">
    <property type="term" value="P:carbohydrate metabolic process"/>
    <property type="evidence" value="ECO:0007669"/>
    <property type="project" value="InterPro"/>
</dbReference>
<dbReference type="Pfam" id="PF01261">
    <property type="entry name" value="AP_endonuc_2"/>
    <property type="match status" value="1"/>
</dbReference>
<dbReference type="SUPFAM" id="SSF51658">
    <property type="entry name" value="Xylose isomerase-like"/>
    <property type="match status" value="1"/>
</dbReference>
<keyword evidence="5" id="KW-0119">Carbohydrate metabolism</keyword>
<gene>
    <name evidence="7" type="ORF">MTBBW1_850004</name>
</gene>
<dbReference type="GO" id="GO:0009045">
    <property type="term" value="F:xylose isomerase activity"/>
    <property type="evidence" value="ECO:0007669"/>
    <property type="project" value="UniProtKB-EC"/>
</dbReference>
<evidence type="ECO:0000256" key="3">
    <source>
        <dbReference type="ARBA" id="ARBA00022723"/>
    </source>
</evidence>
<dbReference type="InterPro" id="IPR036237">
    <property type="entry name" value="Xyl_isomerase-like_sf"/>
</dbReference>
<evidence type="ECO:0000256" key="1">
    <source>
        <dbReference type="ARBA" id="ARBA00004496"/>
    </source>
</evidence>
<evidence type="ECO:0000256" key="4">
    <source>
        <dbReference type="ARBA" id="ARBA00023235"/>
    </source>
</evidence>
<proteinExistence type="predicted"/>
<name>A0A1W1HKQ3_9BACT</name>